<keyword evidence="6 10" id="KW-0819">tRNA processing</keyword>
<dbReference type="SUPFAM" id="SSF51905">
    <property type="entry name" value="FAD/NAD(P)-binding domain"/>
    <property type="match status" value="1"/>
</dbReference>
<keyword evidence="1 10" id="KW-0963">Cytoplasm</keyword>
<dbReference type="PANTHER" id="PTHR13847:SF283">
    <property type="entry name" value="TRNA 5-METHYLAMINOMETHYL-2-THIOURIDINE BIOSYNTHESIS BIFUNCTIONAL PROTEIN MNMC"/>
    <property type="match status" value="1"/>
</dbReference>
<dbReference type="EC" id="2.1.1.61" evidence="10"/>
<evidence type="ECO:0000256" key="1">
    <source>
        <dbReference type="ARBA" id="ARBA00022490"/>
    </source>
</evidence>
<evidence type="ECO:0000256" key="5">
    <source>
        <dbReference type="ARBA" id="ARBA00022691"/>
    </source>
</evidence>
<dbReference type="InterPro" id="IPR023032">
    <property type="entry name" value="tRNA_MAMT_biosynth_bifunc_MnmC"/>
</dbReference>
<keyword evidence="4 10" id="KW-0808">Transferase</keyword>
<evidence type="ECO:0000256" key="7">
    <source>
        <dbReference type="ARBA" id="ARBA00022827"/>
    </source>
</evidence>
<dbReference type="GO" id="GO:0050660">
    <property type="term" value="F:flavin adenine dinucleotide binding"/>
    <property type="evidence" value="ECO:0007669"/>
    <property type="project" value="UniProtKB-UniRule"/>
</dbReference>
<dbReference type="GO" id="GO:0005737">
    <property type="term" value="C:cytoplasm"/>
    <property type="evidence" value="ECO:0007669"/>
    <property type="project" value="UniProtKB-SubCell"/>
</dbReference>
<dbReference type="EC" id="1.5.-.-" evidence="10"/>
<dbReference type="GO" id="GO:0016645">
    <property type="term" value="F:oxidoreductase activity, acting on the CH-NH group of donors"/>
    <property type="evidence" value="ECO:0007669"/>
    <property type="project" value="InterPro"/>
</dbReference>
<comment type="similarity">
    <text evidence="10">In the N-terminal section; belongs to the methyltransferase superfamily. tRNA (mnm(5)s(2)U34)-methyltransferase family.</text>
</comment>
<dbReference type="InterPro" id="IPR029063">
    <property type="entry name" value="SAM-dependent_MTases_sf"/>
</dbReference>
<evidence type="ECO:0000256" key="2">
    <source>
        <dbReference type="ARBA" id="ARBA00022603"/>
    </source>
</evidence>
<comment type="similarity">
    <text evidence="10">In the C-terminal section; belongs to the DAO family.</text>
</comment>
<name>A0A9W4VRU2_9GAMM</name>
<dbReference type="InterPro" id="IPR017610">
    <property type="entry name" value="tRNA_S-uridine_synth_MnmC_C"/>
</dbReference>
<dbReference type="NCBIfam" id="NF002481">
    <property type="entry name" value="PRK01747.1-2"/>
    <property type="match status" value="1"/>
</dbReference>
<dbReference type="Proteomes" id="UP001152467">
    <property type="component" value="Unassembled WGS sequence"/>
</dbReference>
<evidence type="ECO:0000256" key="8">
    <source>
        <dbReference type="ARBA" id="ARBA00023002"/>
    </source>
</evidence>
<comment type="function">
    <text evidence="10">Catalyzes the last two steps in the biosynthesis of 5-methylaminomethyl-2-thiouridine (mnm(5)s(2)U) at the wobble position (U34) in tRNA. Catalyzes the FAD-dependent demodification of cmnm(5)s(2)U34 to nm(5)s(2)U34, followed by the transfer of a methyl group from S-adenosyl-L-methionine to nm(5)s(2)U34, to form mnm(5)s(2)U34.</text>
</comment>
<dbReference type="Pfam" id="PF05430">
    <property type="entry name" value="Methyltransf_30"/>
    <property type="match status" value="1"/>
</dbReference>
<dbReference type="GO" id="GO:0032259">
    <property type="term" value="P:methylation"/>
    <property type="evidence" value="ECO:0007669"/>
    <property type="project" value="UniProtKB-KW"/>
</dbReference>
<comment type="catalytic activity">
    <reaction evidence="10">
        <text>5-aminomethyl-2-thiouridine(34) in tRNA + S-adenosyl-L-methionine = 5-methylaminomethyl-2-thiouridine(34) in tRNA + S-adenosyl-L-homocysteine + H(+)</text>
        <dbReference type="Rhea" id="RHEA:19569"/>
        <dbReference type="Rhea" id="RHEA-COMP:10195"/>
        <dbReference type="Rhea" id="RHEA-COMP:10197"/>
        <dbReference type="ChEBI" id="CHEBI:15378"/>
        <dbReference type="ChEBI" id="CHEBI:57856"/>
        <dbReference type="ChEBI" id="CHEBI:59789"/>
        <dbReference type="ChEBI" id="CHEBI:74454"/>
        <dbReference type="ChEBI" id="CHEBI:74455"/>
        <dbReference type="EC" id="2.1.1.61"/>
    </reaction>
</comment>
<proteinExistence type="inferred from homology"/>
<gene>
    <name evidence="10 13" type="primary">mnmC</name>
    <name evidence="13" type="ORF">PSECIP111854_00649</name>
    <name evidence="14" type="ORF">PSECIP111951_02197</name>
</gene>
<keyword evidence="7 10" id="KW-0274">FAD</keyword>
<keyword evidence="9 10" id="KW-0511">Multifunctional enzyme</keyword>
<reference evidence="13 16" key="1">
    <citation type="submission" date="2022-07" db="EMBL/GenBank/DDBJ databases">
        <authorList>
            <person name="Criscuolo A."/>
        </authorList>
    </citation>
    <scope>NUCLEOTIDE SEQUENCE</scope>
    <source>
        <strain evidence="16">CIP 111951</strain>
        <strain evidence="13">CIP111854</strain>
        <strain evidence="14">CIP111951</strain>
    </source>
</reference>
<evidence type="ECO:0000256" key="10">
    <source>
        <dbReference type="HAMAP-Rule" id="MF_01102"/>
    </source>
</evidence>
<dbReference type="HAMAP" id="MF_01102">
    <property type="entry name" value="MnmC"/>
    <property type="match status" value="1"/>
</dbReference>
<dbReference type="PANTHER" id="PTHR13847">
    <property type="entry name" value="SARCOSINE DEHYDROGENASE-RELATED"/>
    <property type="match status" value="1"/>
</dbReference>
<feature type="region of interest" description="tRNA (mnm(5)s(2)U34)-methyltransferase" evidence="10">
    <location>
        <begin position="1"/>
        <end position="242"/>
    </location>
</feature>
<feature type="domain" description="FAD dependent oxidoreductase" evidence="11">
    <location>
        <begin position="264"/>
        <end position="629"/>
    </location>
</feature>
<dbReference type="Proteomes" id="UP001152485">
    <property type="component" value="Unassembled WGS sequence"/>
</dbReference>
<evidence type="ECO:0000256" key="4">
    <source>
        <dbReference type="ARBA" id="ARBA00022679"/>
    </source>
</evidence>
<dbReference type="InterPro" id="IPR008471">
    <property type="entry name" value="MnmC-like_methylTransf"/>
</dbReference>
<keyword evidence="8 10" id="KW-0560">Oxidoreductase</keyword>
<evidence type="ECO:0000256" key="3">
    <source>
        <dbReference type="ARBA" id="ARBA00022630"/>
    </source>
</evidence>
<sequence>MLLYMIKNAQIHFNDMGTPVADDFDDVYFSNDDGLAESHYVFFGQNRIASRLINYKQKQFVIAETGFGTGLNFLNTWQQYVLLKPKHSLPRLHFISFEKYPINHADLVTALDAWPTLAEYTQQLCDQYPIALAGCHRLEFENGQITLDLWFGDVHDSIPNISCQASGIVDAWYLDGFAPSKNPDMWQQSLFDAMANLSRSGASFATFTAAGFVRRGLQQAGFDCQKVKGYGRKREMVIGTLKQANNYASTPAYYTTTPSAMDNVAIIGGGIASACISYHLSKRNIESTLFCQDDGLAKGASHNRQGAVYPNLQADCNPPSEFYAHTFLYAARFYQNISAQGFSFEHDWCGVLLQAFNEAKYAQQQNLVEKNQWPNALIRPLDAQQASTIAGVKLPYSGLFIEQAGWVDPAQLTQAIFSAAEHLRQGQVHFNTDIERLEKTPDGWMLHTLKNTFGPFSDVFVCAGEHSDRFEQTQSLPLQGVRGQVSHIHAGGVSSQLKTILCHKGYFTPAHEEIHCMGATFEKDTKSRAVTEQDNQTNRSQLDKFYANSDFAKSLGNIAGAKAAVRCCFADHIAMLGQVPEQDDLIATYSNLRKGKHYGFTPLQQPHQGLYVVTGFGARGLCTAPLATEHLISSLCNEPRPLSERVHQAIHPNRFIVRDLIRNKI</sequence>
<dbReference type="InterPro" id="IPR036188">
    <property type="entry name" value="FAD/NAD-bd_sf"/>
</dbReference>
<dbReference type="GO" id="GO:0004808">
    <property type="term" value="F:tRNA (5-methylaminomethyl-2-thiouridylate)(34)-methyltransferase activity"/>
    <property type="evidence" value="ECO:0007669"/>
    <property type="project" value="UniProtKB-EC"/>
</dbReference>
<dbReference type="EMBL" id="CAMAPC010000002">
    <property type="protein sequence ID" value="CAH9051007.1"/>
    <property type="molecule type" value="Genomic_DNA"/>
</dbReference>
<evidence type="ECO:0000259" key="12">
    <source>
        <dbReference type="Pfam" id="PF05430"/>
    </source>
</evidence>
<protein>
    <recommendedName>
        <fullName evidence="10">tRNA 5-methylaminomethyl-2-thiouridine biosynthesis bifunctional protein MnmC</fullName>
        <shortName evidence="10">tRNA mnm(5)s(2)U biosynthesis bifunctional protein</shortName>
    </recommendedName>
    <domain>
        <recommendedName>
            <fullName evidence="10">tRNA (mnm(5)s(2)U34)-methyltransferase</fullName>
            <ecNumber evidence="10">2.1.1.61</ecNumber>
        </recommendedName>
    </domain>
    <domain>
        <recommendedName>
            <fullName evidence="10">FAD-dependent cmnm(5)s(2)U34 oxidoreductase</fullName>
            <ecNumber evidence="10">1.5.-.-</ecNumber>
        </recommendedName>
    </domain>
</protein>
<evidence type="ECO:0000313" key="13">
    <source>
        <dbReference type="EMBL" id="CAH9051007.1"/>
    </source>
</evidence>
<evidence type="ECO:0000313" key="15">
    <source>
        <dbReference type="Proteomes" id="UP001152467"/>
    </source>
</evidence>
<feature type="domain" description="MnmC-like methyltransferase" evidence="12">
    <location>
        <begin position="116"/>
        <end position="241"/>
    </location>
</feature>
<dbReference type="FunFam" id="3.40.50.150:FF:000107">
    <property type="entry name" value="tRNA 5-methylaminomethyl-2-thiouridine biosynthesis bifunctional protein MnmC"/>
    <property type="match status" value="1"/>
</dbReference>
<comment type="caution">
    <text evidence="13">The sequence shown here is derived from an EMBL/GenBank/DDBJ whole genome shotgun (WGS) entry which is preliminary data.</text>
</comment>
<dbReference type="Pfam" id="PF01266">
    <property type="entry name" value="DAO"/>
    <property type="match status" value="1"/>
</dbReference>
<evidence type="ECO:0000259" key="11">
    <source>
        <dbReference type="Pfam" id="PF01266"/>
    </source>
</evidence>
<keyword evidence="5 10" id="KW-0949">S-adenosyl-L-methionine</keyword>
<dbReference type="NCBIfam" id="TIGR03197">
    <property type="entry name" value="MnmC_Cterm"/>
    <property type="match status" value="1"/>
</dbReference>
<evidence type="ECO:0000313" key="14">
    <source>
        <dbReference type="EMBL" id="CAH9060070.1"/>
    </source>
</evidence>
<keyword evidence="15" id="KW-1185">Reference proteome</keyword>
<dbReference type="NCBIfam" id="NF033855">
    <property type="entry name" value="tRNA_MNMC2"/>
    <property type="match status" value="1"/>
</dbReference>
<dbReference type="EMBL" id="CAMAPD010000009">
    <property type="protein sequence ID" value="CAH9060070.1"/>
    <property type="molecule type" value="Genomic_DNA"/>
</dbReference>
<evidence type="ECO:0000256" key="6">
    <source>
        <dbReference type="ARBA" id="ARBA00022694"/>
    </source>
</evidence>
<comment type="subcellular location">
    <subcellularLocation>
        <location evidence="10">Cytoplasm</location>
    </subcellularLocation>
</comment>
<evidence type="ECO:0000313" key="16">
    <source>
        <dbReference type="Proteomes" id="UP001152485"/>
    </source>
</evidence>
<dbReference type="Gene3D" id="3.30.9.10">
    <property type="entry name" value="D-Amino Acid Oxidase, subunit A, domain 2"/>
    <property type="match status" value="1"/>
</dbReference>
<dbReference type="InterPro" id="IPR006076">
    <property type="entry name" value="FAD-dep_OxRdtase"/>
</dbReference>
<evidence type="ECO:0000256" key="9">
    <source>
        <dbReference type="ARBA" id="ARBA00023268"/>
    </source>
</evidence>
<keyword evidence="2 10" id="KW-0489">Methyltransferase</keyword>
<accession>A0A9W4VRU2</accession>
<dbReference type="InterPro" id="IPR047785">
    <property type="entry name" value="tRNA_MNMC2"/>
</dbReference>
<feature type="region of interest" description="FAD-dependent cmnm(5)s(2)U34 oxidoreductase" evidence="10">
    <location>
        <begin position="267"/>
        <end position="665"/>
    </location>
</feature>
<dbReference type="Gene3D" id="3.50.50.60">
    <property type="entry name" value="FAD/NAD(P)-binding domain"/>
    <property type="match status" value="1"/>
</dbReference>
<dbReference type="Gene3D" id="3.40.50.150">
    <property type="entry name" value="Vaccinia Virus protein VP39"/>
    <property type="match status" value="1"/>
</dbReference>
<dbReference type="AlphaFoldDB" id="A0A9W4VRU2"/>
<dbReference type="GO" id="GO:0002098">
    <property type="term" value="P:tRNA wobble uridine modification"/>
    <property type="evidence" value="ECO:0007669"/>
    <property type="project" value="TreeGrafter"/>
</dbReference>
<organism evidence="13 15">
    <name type="scientific">Pseudoalteromonas holothuriae</name>
    <dbReference type="NCBI Taxonomy" id="2963714"/>
    <lineage>
        <taxon>Bacteria</taxon>
        <taxon>Pseudomonadati</taxon>
        <taxon>Pseudomonadota</taxon>
        <taxon>Gammaproteobacteria</taxon>
        <taxon>Alteromonadales</taxon>
        <taxon>Pseudoalteromonadaceae</taxon>
        <taxon>Pseudoalteromonas</taxon>
    </lineage>
</organism>
<keyword evidence="3 10" id="KW-0285">Flavoprotein</keyword>
<comment type="cofactor">
    <cofactor evidence="10">
        <name>FAD</name>
        <dbReference type="ChEBI" id="CHEBI:57692"/>
    </cofactor>
</comment>